<protein>
    <submittedName>
        <fullName evidence="1">Uncharacterized protein</fullName>
    </submittedName>
</protein>
<evidence type="ECO:0000313" key="1">
    <source>
        <dbReference type="EMBL" id="RAL99845.1"/>
    </source>
</evidence>
<comment type="caution">
    <text evidence="1">The sequence shown here is derived from an EMBL/GenBank/DDBJ whole genome shotgun (WGS) entry which is preliminary data.</text>
</comment>
<dbReference type="EMBL" id="QLNI01000093">
    <property type="protein sequence ID" value="RAL99845.1"/>
    <property type="molecule type" value="Genomic_DNA"/>
</dbReference>
<gene>
    <name evidence="1" type="ORF">DO021_22280</name>
</gene>
<accession>A0A328F6J5</accession>
<name>A0A328F6J5_9BACT</name>
<dbReference type="Proteomes" id="UP000248798">
    <property type="component" value="Unassembled WGS sequence"/>
</dbReference>
<sequence>MVTNQQVRRLFKLIQSAVPMSNGVGPSKFLQPIVNSKEFILNSSKIALSSLILTPKWGF</sequence>
<organism evidence="1 2">
    <name type="scientific">Desulfobacter hydrogenophilus</name>
    <dbReference type="NCBI Taxonomy" id="2291"/>
    <lineage>
        <taxon>Bacteria</taxon>
        <taxon>Pseudomonadati</taxon>
        <taxon>Thermodesulfobacteriota</taxon>
        <taxon>Desulfobacteria</taxon>
        <taxon>Desulfobacterales</taxon>
        <taxon>Desulfobacteraceae</taxon>
        <taxon>Desulfobacter</taxon>
    </lineage>
</organism>
<dbReference type="AlphaFoldDB" id="A0A328F6J5"/>
<reference evidence="1 2" key="1">
    <citation type="submission" date="2018-06" db="EMBL/GenBank/DDBJ databases">
        <title>Complete Genome Sequence of Desulfobacter hydrogenophilus (DSM3380).</title>
        <authorList>
            <person name="Marietou A."/>
            <person name="Schreiber L."/>
            <person name="Marshall I."/>
            <person name="Jorgensen B."/>
        </authorList>
    </citation>
    <scope>NUCLEOTIDE SEQUENCE [LARGE SCALE GENOMIC DNA]</scope>
    <source>
        <strain evidence="1 2">DSM 3380</strain>
    </source>
</reference>
<evidence type="ECO:0000313" key="2">
    <source>
        <dbReference type="Proteomes" id="UP000248798"/>
    </source>
</evidence>
<proteinExistence type="predicted"/>